<dbReference type="Pfam" id="PF00378">
    <property type="entry name" value="ECH_1"/>
    <property type="match status" value="1"/>
</dbReference>
<dbReference type="PANTHER" id="PTHR43459:SF1">
    <property type="entry name" value="EG:BACN32G11.4 PROTEIN"/>
    <property type="match status" value="1"/>
</dbReference>
<dbReference type="RefSeq" id="WP_039331745.1">
    <property type="nucleotide sequence ID" value="NZ_JRVC01000003.1"/>
</dbReference>
<keyword evidence="2" id="KW-1185">Reference proteome</keyword>
<organism evidence="1 2">
    <name type="scientific">Novosphingobium subterraneum</name>
    <dbReference type="NCBI Taxonomy" id="48936"/>
    <lineage>
        <taxon>Bacteria</taxon>
        <taxon>Pseudomonadati</taxon>
        <taxon>Pseudomonadota</taxon>
        <taxon>Alphaproteobacteria</taxon>
        <taxon>Sphingomonadales</taxon>
        <taxon>Sphingomonadaceae</taxon>
        <taxon>Novosphingobium</taxon>
    </lineage>
</organism>
<dbReference type="Proteomes" id="UP000031338">
    <property type="component" value="Unassembled WGS sequence"/>
</dbReference>
<sequence>MTYSQICYDVIRAVATITLNRPERLNAWTPTMAAEFRQAMEQANNDPQVRAIIVTGAGKGFCSGVDMNALDGMTSSGKTPSKSFTPLDPAAREDFQHPMTWLPSVGKPIIAAVNGAAAGLGLALLLFCDLRFASSNAAFVTSFSRRGLIAEHGTSWMLTRLVGHSRALDLMFSSRRVDGDEAYRIGLADRVCAPERLLDEAREYAENLAANVSPRSTRIMKRQLWDALFVDLATSMQEADEEMRESLKSADFKEGVAHFLEKRTAKFVGG</sequence>
<evidence type="ECO:0000313" key="2">
    <source>
        <dbReference type="Proteomes" id="UP000031338"/>
    </source>
</evidence>
<reference evidence="1 2" key="1">
    <citation type="submission" date="2014-10" db="EMBL/GenBank/DDBJ databases">
        <title>Draft genome sequence of Novosphingobium subterraneum DSM 12447.</title>
        <authorList>
            <person name="Gan H.M."/>
            <person name="Gan H.Y."/>
            <person name="Savka M.A."/>
        </authorList>
    </citation>
    <scope>NUCLEOTIDE SEQUENCE [LARGE SCALE GENOMIC DNA]</scope>
    <source>
        <strain evidence="1 2">DSM 12447</strain>
    </source>
</reference>
<dbReference type="GO" id="GO:0016853">
    <property type="term" value="F:isomerase activity"/>
    <property type="evidence" value="ECO:0007669"/>
    <property type="project" value="UniProtKB-KW"/>
</dbReference>
<dbReference type="AlphaFoldDB" id="A0A0B9AHH4"/>
<dbReference type="InterPro" id="IPR029045">
    <property type="entry name" value="ClpP/crotonase-like_dom_sf"/>
</dbReference>
<comment type="caution">
    <text evidence="1">The sequence shown here is derived from an EMBL/GenBank/DDBJ whole genome shotgun (WGS) entry which is preliminary data.</text>
</comment>
<gene>
    <name evidence="1" type="ORF">NJ75_00854</name>
</gene>
<accession>A0A0B9AHH4</accession>
<dbReference type="PATRIC" id="fig|48936.3.peg.864"/>
<proteinExistence type="predicted"/>
<keyword evidence="1" id="KW-0413">Isomerase</keyword>
<dbReference type="CDD" id="cd06558">
    <property type="entry name" value="crotonase-like"/>
    <property type="match status" value="1"/>
</dbReference>
<dbReference type="InterPro" id="IPR001753">
    <property type="entry name" value="Enoyl-CoA_hydra/iso"/>
</dbReference>
<protein>
    <submittedName>
        <fullName evidence="1">Enoyl-CoA hydratase/isomerase</fullName>
    </submittedName>
</protein>
<evidence type="ECO:0000313" key="1">
    <source>
        <dbReference type="EMBL" id="KHS48771.1"/>
    </source>
</evidence>
<dbReference type="PANTHER" id="PTHR43459">
    <property type="entry name" value="ENOYL-COA HYDRATASE"/>
    <property type="match status" value="1"/>
</dbReference>
<dbReference type="Gene3D" id="3.90.226.10">
    <property type="entry name" value="2-enoyl-CoA Hydratase, Chain A, domain 1"/>
    <property type="match status" value="1"/>
</dbReference>
<name>A0A0B9AHH4_9SPHN</name>
<dbReference type="STRING" id="48936.NJ75_00854"/>
<dbReference type="SUPFAM" id="SSF52096">
    <property type="entry name" value="ClpP/crotonase"/>
    <property type="match status" value="1"/>
</dbReference>
<dbReference type="EMBL" id="JRVC01000003">
    <property type="protein sequence ID" value="KHS48771.1"/>
    <property type="molecule type" value="Genomic_DNA"/>
</dbReference>
<dbReference type="NCBIfam" id="NF004857">
    <property type="entry name" value="PRK06210.1"/>
    <property type="match status" value="1"/>
</dbReference>